<name>A0A074WZM9_9PEZI</name>
<proteinExistence type="predicted"/>
<dbReference type="OrthoDB" id="271448at2759"/>
<sequence length="436" mass="45380">MRSYIAAAALAAVAQAQDLDWDAILQLTPVPDVSIPVVYATAPATTATATTISYSSQASAAAVSSALAANPDDSFPLDSALARRAASPTSCQVQPTGVTLGPQATDDSVSAFLAYPSFSATASSAAAAVPSGYVNTFFNLAASNNAYGYMGYTLLTDYDQQKCADKCTKINGCQAFNIYYERDPTANPDADSCKNPPSTTNIKCVFWSGPVSSDNANNAGQWRNKFQVVIAGSNGYVNKSIATPVGYNAGVFLGNAAINAPLDCTGDDSFLGSRQLGNGVFDANLCAIACNEQADYARRHPPAAGQFNKICTFFNTYILYKNGQALQQSCALYDQTWSQSYAKNTGYYYGSDKYTVGFSYTFSNKTDGATTLTTLGALQKRQAAATPTAIQKYAGSIISSACALVATSGAAVTSTATAAATTVYVATSIVNAVASP</sequence>
<evidence type="ECO:0000313" key="1">
    <source>
        <dbReference type="EMBL" id="KEQ75252.1"/>
    </source>
</evidence>
<organism evidence="1 2">
    <name type="scientific">Aureobasidium namibiae CBS 147.97</name>
    <dbReference type="NCBI Taxonomy" id="1043004"/>
    <lineage>
        <taxon>Eukaryota</taxon>
        <taxon>Fungi</taxon>
        <taxon>Dikarya</taxon>
        <taxon>Ascomycota</taxon>
        <taxon>Pezizomycotina</taxon>
        <taxon>Dothideomycetes</taxon>
        <taxon>Dothideomycetidae</taxon>
        <taxon>Dothideales</taxon>
        <taxon>Saccotheciaceae</taxon>
        <taxon>Aureobasidium</taxon>
    </lineage>
</organism>
<dbReference type="EMBL" id="KL584705">
    <property type="protein sequence ID" value="KEQ75252.1"/>
    <property type="molecule type" value="Genomic_DNA"/>
</dbReference>
<evidence type="ECO:0000313" key="2">
    <source>
        <dbReference type="Proteomes" id="UP000027730"/>
    </source>
</evidence>
<dbReference type="AlphaFoldDB" id="A0A074WZM9"/>
<reference evidence="1 2" key="1">
    <citation type="journal article" date="2014" name="BMC Genomics">
        <title>Genome sequencing of four Aureobasidium pullulans varieties: biotechnological potential, stress tolerance, and description of new species.</title>
        <authorList>
            <person name="Gostin Ar C."/>
            <person name="Ohm R.A."/>
            <person name="Kogej T."/>
            <person name="Sonjak S."/>
            <person name="Turk M."/>
            <person name="Zajc J."/>
            <person name="Zalar P."/>
            <person name="Grube M."/>
            <person name="Sun H."/>
            <person name="Han J."/>
            <person name="Sharma A."/>
            <person name="Chiniquy J."/>
            <person name="Ngan C.Y."/>
            <person name="Lipzen A."/>
            <person name="Barry K."/>
            <person name="Grigoriev I.V."/>
            <person name="Gunde-Cimerman N."/>
        </authorList>
    </citation>
    <scope>NUCLEOTIDE SEQUENCE [LARGE SCALE GENOMIC DNA]</scope>
    <source>
        <strain evidence="1 2">CBS 147.97</strain>
    </source>
</reference>
<dbReference type="Proteomes" id="UP000027730">
    <property type="component" value="Unassembled WGS sequence"/>
</dbReference>
<dbReference type="PANTHER" id="PTHR36578">
    <property type="entry name" value="CHROMOSOME 15, WHOLE GENOME SHOTGUN SEQUENCE"/>
    <property type="match status" value="1"/>
</dbReference>
<dbReference type="HOGENOM" id="CLU_022878_2_0_1"/>
<accession>A0A074WZM9</accession>
<protein>
    <recommendedName>
        <fullName evidence="3">Apple domain-containing protein</fullName>
    </recommendedName>
</protein>
<keyword evidence="2" id="KW-1185">Reference proteome</keyword>
<dbReference type="RefSeq" id="XP_013429740.1">
    <property type="nucleotide sequence ID" value="XM_013574286.1"/>
</dbReference>
<dbReference type="GeneID" id="25414825"/>
<evidence type="ECO:0008006" key="3">
    <source>
        <dbReference type="Google" id="ProtNLM"/>
    </source>
</evidence>
<dbReference type="PANTHER" id="PTHR36578:SF2">
    <property type="entry name" value="PA14 DOMAIN-CONTAINING PROTEIN"/>
    <property type="match status" value="1"/>
</dbReference>
<dbReference type="STRING" id="1043004.A0A074WZM9"/>
<gene>
    <name evidence="1" type="ORF">M436DRAFT_70780</name>
</gene>